<dbReference type="EMBL" id="AYZB01000048">
    <property type="protein sequence ID" value="KRM21527.1"/>
    <property type="molecule type" value="Genomic_DNA"/>
</dbReference>
<gene>
    <name evidence="1" type="ORF">FC90_GL001300</name>
</gene>
<reference evidence="1 2" key="1">
    <citation type="journal article" date="2015" name="Genome Announc.">
        <title>Expanding the biotechnology potential of lactobacilli through comparative genomics of 213 strains and associated genera.</title>
        <authorList>
            <person name="Sun Z."/>
            <person name="Harris H.M."/>
            <person name="McCann A."/>
            <person name="Guo C."/>
            <person name="Argimon S."/>
            <person name="Zhang W."/>
            <person name="Yang X."/>
            <person name="Jeffery I.B."/>
            <person name="Cooney J.C."/>
            <person name="Kagawa T.F."/>
            <person name="Liu W."/>
            <person name="Song Y."/>
            <person name="Salvetti E."/>
            <person name="Wrobel A."/>
            <person name="Rasinkangas P."/>
            <person name="Parkhill J."/>
            <person name="Rea M.C."/>
            <person name="O'Sullivan O."/>
            <person name="Ritari J."/>
            <person name="Douillard F.P."/>
            <person name="Paul Ross R."/>
            <person name="Yang R."/>
            <person name="Briner A.E."/>
            <person name="Felis G.E."/>
            <person name="de Vos W.M."/>
            <person name="Barrangou R."/>
            <person name="Klaenhammer T.R."/>
            <person name="Caufield P.W."/>
            <person name="Cui Y."/>
            <person name="Zhang H."/>
            <person name="O'Toole P.W."/>
        </authorList>
    </citation>
    <scope>NUCLEOTIDE SEQUENCE [LARGE SCALE GENOMIC DNA]</scope>
    <source>
        <strain evidence="1 2">DSM 20719</strain>
    </source>
</reference>
<dbReference type="AlphaFoldDB" id="A0AA89KWT2"/>
<organism evidence="1 2">
    <name type="scientific">Latilactobacillus graminis DSM 20719</name>
    <dbReference type="NCBI Taxonomy" id="1423752"/>
    <lineage>
        <taxon>Bacteria</taxon>
        <taxon>Bacillati</taxon>
        <taxon>Bacillota</taxon>
        <taxon>Bacilli</taxon>
        <taxon>Lactobacillales</taxon>
        <taxon>Lactobacillaceae</taxon>
        <taxon>Latilactobacillus</taxon>
    </lineage>
</organism>
<evidence type="ECO:0000313" key="1">
    <source>
        <dbReference type="EMBL" id="KRM21527.1"/>
    </source>
</evidence>
<comment type="caution">
    <text evidence="1">The sequence shown here is derived from an EMBL/GenBank/DDBJ whole genome shotgun (WGS) entry which is preliminary data.</text>
</comment>
<protein>
    <submittedName>
        <fullName evidence="1">Uncharacterized protein</fullName>
    </submittedName>
</protein>
<proteinExistence type="predicted"/>
<dbReference type="Proteomes" id="UP000050823">
    <property type="component" value="Unassembled WGS sequence"/>
</dbReference>
<name>A0AA89KWT2_9LACO</name>
<sequence length="104" mass="11879">MEEMINIITQLQATFLLENYQSQTVGDVLQGKFNQPVSTNSFVAIDNTDGDAYTEEFKTLSQAVSWLNGKFEIDDYLNGRVDEQGEVIEVQECQAHIVFRLIER</sequence>
<accession>A0AA89KWT2</accession>
<evidence type="ECO:0000313" key="2">
    <source>
        <dbReference type="Proteomes" id="UP000050823"/>
    </source>
</evidence>